<dbReference type="Pfam" id="PF14435">
    <property type="entry name" value="SUKH-4"/>
    <property type="match status" value="1"/>
</dbReference>
<gene>
    <name evidence="1" type="ORF">GA0070624_2104</name>
</gene>
<name>A0A1C6RUC1_9ACTN</name>
<organism evidence="1 2">
    <name type="scientific">Micromonospora rhizosphaerae</name>
    <dbReference type="NCBI Taxonomy" id="568872"/>
    <lineage>
        <taxon>Bacteria</taxon>
        <taxon>Bacillati</taxon>
        <taxon>Actinomycetota</taxon>
        <taxon>Actinomycetes</taxon>
        <taxon>Micromonosporales</taxon>
        <taxon>Micromonosporaceae</taxon>
        <taxon>Micromonospora</taxon>
    </lineage>
</organism>
<sequence>MELGVEFVTYEGEAPHGCSEAIWGDLCRIGLPKIAINIFKPSLQPVPVSAEVAGGRTGGIVIGYSREGAELYLDFESENVWLLWRGDSSHTVVNTSLGAFRESLLQVDARYPFYPSNRNLEMAEEAEAELRQILVEIDGIATADPDGFWSAFLDDVAVGDYAAQESPDL</sequence>
<reference evidence="2" key="1">
    <citation type="submission" date="2016-06" db="EMBL/GenBank/DDBJ databases">
        <authorList>
            <person name="Varghese N."/>
            <person name="Submissions Spin"/>
        </authorList>
    </citation>
    <scope>NUCLEOTIDE SEQUENCE [LARGE SCALE GENOMIC DNA]</scope>
    <source>
        <strain evidence="2">DSM 45431</strain>
    </source>
</reference>
<dbReference type="EMBL" id="FMHV01000002">
    <property type="protein sequence ID" value="SCL20765.1"/>
    <property type="molecule type" value="Genomic_DNA"/>
</dbReference>
<evidence type="ECO:0000313" key="2">
    <source>
        <dbReference type="Proteomes" id="UP000199413"/>
    </source>
</evidence>
<dbReference type="InterPro" id="IPR025851">
    <property type="entry name" value="SUKH-4"/>
</dbReference>
<protein>
    <submittedName>
        <fullName evidence="1">SUKH-4 immunity protein</fullName>
    </submittedName>
</protein>
<dbReference type="AlphaFoldDB" id="A0A1C6RUC1"/>
<keyword evidence="2" id="KW-1185">Reference proteome</keyword>
<evidence type="ECO:0000313" key="1">
    <source>
        <dbReference type="EMBL" id="SCL20765.1"/>
    </source>
</evidence>
<proteinExistence type="predicted"/>
<dbReference type="Proteomes" id="UP000199413">
    <property type="component" value="Unassembled WGS sequence"/>
</dbReference>
<accession>A0A1C6RUC1</accession>